<organism evidence="6 7">
    <name type="scientific">Smittium angustum</name>
    <dbReference type="NCBI Taxonomy" id="133377"/>
    <lineage>
        <taxon>Eukaryota</taxon>
        <taxon>Fungi</taxon>
        <taxon>Fungi incertae sedis</taxon>
        <taxon>Zoopagomycota</taxon>
        <taxon>Kickxellomycotina</taxon>
        <taxon>Harpellomycetes</taxon>
        <taxon>Harpellales</taxon>
        <taxon>Legeriomycetaceae</taxon>
        <taxon>Smittium</taxon>
    </lineage>
</organism>
<comment type="caution">
    <text evidence="6">The sequence shown here is derived from an EMBL/GenBank/DDBJ whole genome shotgun (WGS) entry which is preliminary data.</text>
</comment>
<reference evidence="6 7" key="1">
    <citation type="journal article" date="2018" name="MBio">
        <title>Comparative Genomics Reveals the Core Gene Toolbox for the Fungus-Insect Symbiosis.</title>
        <authorList>
            <person name="Wang Y."/>
            <person name="Stata M."/>
            <person name="Wang W."/>
            <person name="Stajich J.E."/>
            <person name="White M.M."/>
            <person name="Moncalvo J.M."/>
        </authorList>
    </citation>
    <scope>NUCLEOTIDE SEQUENCE [LARGE SCALE GENOMIC DNA]</scope>
    <source>
        <strain evidence="6 7">AUS-126-30</strain>
    </source>
</reference>
<dbReference type="EMBL" id="MBFU01000514">
    <property type="protein sequence ID" value="PVZ98742.1"/>
    <property type="molecule type" value="Genomic_DNA"/>
</dbReference>
<dbReference type="GO" id="GO:0035091">
    <property type="term" value="F:phosphatidylinositol binding"/>
    <property type="evidence" value="ECO:0007669"/>
    <property type="project" value="InterPro"/>
</dbReference>
<dbReference type="SUPFAM" id="SSF48350">
    <property type="entry name" value="GTPase activation domain, GAP"/>
    <property type="match status" value="1"/>
</dbReference>
<dbReference type="Pfam" id="PF00620">
    <property type="entry name" value="RhoGAP"/>
    <property type="match status" value="1"/>
</dbReference>
<keyword evidence="3" id="KW-1133">Transmembrane helix</keyword>
<dbReference type="Gene3D" id="3.30.1520.10">
    <property type="entry name" value="Phox-like domain"/>
    <property type="match status" value="1"/>
</dbReference>
<evidence type="ECO:0000313" key="6">
    <source>
        <dbReference type="EMBL" id="PVZ98742.1"/>
    </source>
</evidence>
<dbReference type="AlphaFoldDB" id="A0A2U1J191"/>
<dbReference type="Proteomes" id="UP000245591">
    <property type="component" value="Unassembled WGS sequence"/>
</dbReference>
<dbReference type="SMART" id="SM00233">
    <property type="entry name" value="PH"/>
    <property type="match status" value="1"/>
</dbReference>
<dbReference type="InterPro" id="IPR001849">
    <property type="entry name" value="PH_domain"/>
</dbReference>
<feature type="region of interest" description="Disordered" evidence="2">
    <location>
        <begin position="1"/>
        <end position="21"/>
    </location>
</feature>
<accession>A0A2U1J191</accession>
<feature type="domain" description="Rho-GAP" evidence="5">
    <location>
        <begin position="745"/>
        <end position="972"/>
    </location>
</feature>
<dbReference type="CDD" id="cd06093">
    <property type="entry name" value="PX_domain"/>
    <property type="match status" value="1"/>
</dbReference>
<evidence type="ECO:0000259" key="5">
    <source>
        <dbReference type="PROSITE" id="PS50238"/>
    </source>
</evidence>
<dbReference type="SMART" id="SM00324">
    <property type="entry name" value="RhoGAP"/>
    <property type="match status" value="1"/>
</dbReference>
<dbReference type="PANTHER" id="PTHR23176:SF129">
    <property type="entry name" value="RHO GTPASE ACTIVATING PROTEIN AT 16F, ISOFORM E-RELATED"/>
    <property type="match status" value="1"/>
</dbReference>
<dbReference type="GO" id="GO:0007165">
    <property type="term" value="P:signal transduction"/>
    <property type="evidence" value="ECO:0007669"/>
    <property type="project" value="InterPro"/>
</dbReference>
<keyword evidence="7" id="KW-1185">Reference proteome</keyword>
<evidence type="ECO:0000256" key="1">
    <source>
        <dbReference type="ARBA" id="ARBA00022468"/>
    </source>
</evidence>
<keyword evidence="3" id="KW-0472">Membrane</keyword>
<dbReference type="GO" id="GO:0005737">
    <property type="term" value="C:cytoplasm"/>
    <property type="evidence" value="ECO:0007669"/>
    <property type="project" value="TreeGrafter"/>
</dbReference>
<proteinExistence type="predicted"/>
<dbReference type="InterPro" id="IPR001683">
    <property type="entry name" value="PX_dom"/>
</dbReference>
<feature type="compositionally biased region" description="Polar residues" evidence="2">
    <location>
        <begin position="435"/>
        <end position="450"/>
    </location>
</feature>
<gene>
    <name evidence="6" type="ORF">BB558_005253</name>
</gene>
<dbReference type="SUPFAM" id="SSF64268">
    <property type="entry name" value="PX domain"/>
    <property type="match status" value="1"/>
</dbReference>
<evidence type="ECO:0000256" key="3">
    <source>
        <dbReference type="SAM" id="Phobius"/>
    </source>
</evidence>
<feature type="region of interest" description="Disordered" evidence="2">
    <location>
        <begin position="87"/>
        <end position="106"/>
    </location>
</feature>
<feature type="domain" description="PH" evidence="4">
    <location>
        <begin position="272"/>
        <end position="394"/>
    </location>
</feature>
<dbReference type="Pfam" id="PF00169">
    <property type="entry name" value="PH"/>
    <property type="match status" value="1"/>
</dbReference>
<dbReference type="InterPro" id="IPR008936">
    <property type="entry name" value="Rho_GTPase_activation_prot"/>
</dbReference>
<evidence type="ECO:0000256" key="2">
    <source>
        <dbReference type="SAM" id="MobiDB-lite"/>
    </source>
</evidence>
<dbReference type="InterPro" id="IPR000198">
    <property type="entry name" value="RhoGAP_dom"/>
</dbReference>
<dbReference type="Gene3D" id="1.10.555.10">
    <property type="entry name" value="Rho GTPase activation protein"/>
    <property type="match status" value="1"/>
</dbReference>
<feature type="region of interest" description="Disordered" evidence="2">
    <location>
        <begin position="435"/>
        <end position="477"/>
    </location>
</feature>
<evidence type="ECO:0000313" key="7">
    <source>
        <dbReference type="Proteomes" id="UP000245591"/>
    </source>
</evidence>
<feature type="transmembrane region" description="Helical" evidence="3">
    <location>
        <begin position="914"/>
        <end position="934"/>
    </location>
</feature>
<evidence type="ECO:0008006" key="8">
    <source>
        <dbReference type="Google" id="ProtNLM"/>
    </source>
</evidence>
<keyword evidence="3" id="KW-0812">Transmembrane</keyword>
<feature type="region of interest" description="Disordered" evidence="2">
    <location>
        <begin position="712"/>
        <end position="731"/>
    </location>
</feature>
<name>A0A2U1J191_SMIAN</name>
<dbReference type="PROSITE" id="PS50238">
    <property type="entry name" value="RHOGAP"/>
    <property type="match status" value="1"/>
</dbReference>
<sequence length="980" mass="110512">MDTQNKSSNNNTSDQSEHNLNGSNMLNWLDFNEIASQVESSDLIKPPTSDSHSKHLSTENIDIYTPNDTSFIPISKFNSPKILNENSDLSPFETSPPSTSKSAHNYKVNSTDLSEFSERSKIIYKEFKSIRIKVEKALNTADKQNPNLLISIGIYKKLNSKNLSLKQALSAQNTLDEKLWTLQKSYKDISRLDELLKHQTKNNQKTNRLPLQDKFDTIVPIKIIQIKILLEKYLQRLLANPLINRNSLVSFLSSDILETETPEHNKHISYLLSGRDGYLVRKEKGFTSWKRRYYTCNFEKCTLDCFESPGSALISTINIKNYSVRIIRDLSDSNWHNLDEYTKTSLFNHSFQLEEIDLDSKNSNKQRQKEIIVFWADSEEERDEWVFCLKYISISHTTTPPLDPTEAFQRASLGLHIKQTLSKIKLLLEPNFNSPKIVQPSPGSQTPTQKPTLPSSSRSPSPYTDSPLSNSSKSKNIPSNIITKKTLFNSESGNKAGLSSSEYPPSLSRVSTPILLAVPMSYSSDIDKRSISSNSQSKHSSYNEDYLKLQSTNLENMHSSHLGQSSNPDHQNLLHTGPRGNTHTVSELSDHTNSLASLDTLENGEKILNDTPQLINGFYRDSLGRIVRTQEPDPEIAAETQLVTEDVLGNGIGFISKANDIRNAETALKSRPQSSWGKMMKMKSFKFSKSKKKHNVYGTGLHSGLAISETDQGALSSKESSQGTPSLANQQTSQNIKFTPPVFGAPLDQVAITTMIRENYFLPAVVYRCIEFLDYKNGILEEGIYRVSGSSKTIEFLKNKFNTNCDYNLLACSSNESGDNFSSNSTNFYLDVHAVSSILKSYLRSLPAHIFTKNLYPLFVGLTDNPNESDQIKTAGHLVLALPIANYTLLRALLGHLIRVIKHHKTNRMTLRNIGIVFSPTLGIPISTFCFMIIKYQFIFNVNYTTGEREPTYPDSEKKVLPVVPKQEKKLEDELRNIYI</sequence>
<feature type="transmembrane region" description="Helical" evidence="3">
    <location>
        <begin position="875"/>
        <end position="894"/>
    </location>
</feature>
<dbReference type="Pfam" id="PF00787">
    <property type="entry name" value="PX"/>
    <property type="match status" value="1"/>
</dbReference>
<dbReference type="PROSITE" id="PS50003">
    <property type="entry name" value="PH_DOMAIN"/>
    <property type="match status" value="1"/>
</dbReference>
<keyword evidence="1" id="KW-0343">GTPase activation</keyword>
<dbReference type="GO" id="GO:0005096">
    <property type="term" value="F:GTPase activator activity"/>
    <property type="evidence" value="ECO:0007669"/>
    <property type="project" value="UniProtKB-KW"/>
</dbReference>
<dbReference type="InterPro" id="IPR050729">
    <property type="entry name" value="Rho-GAP"/>
</dbReference>
<dbReference type="InterPro" id="IPR011993">
    <property type="entry name" value="PH-like_dom_sf"/>
</dbReference>
<dbReference type="PANTHER" id="PTHR23176">
    <property type="entry name" value="RHO/RAC/CDC GTPASE-ACTIVATING PROTEIN"/>
    <property type="match status" value="1"/>
</dbReference>
<dbReference type="Gene3D" id="2.30.29.30">
    <property type="entry name" value="Pleckstrin-homology domain (PH domain)/Phosphotyrosine-binding domain (PTB)"/>
    <property type="match status" value="1"/>
</dbReference>
<dbReference type="InterPro" id="IPR036871">
    <property type="entry name" value="PX_dom_sf"/>
</dbReference>
<dbReference type="SUPFAM" id="SSF50729">
    <property type="entry name" value="PH domain-like"/>
    <property type="match status" value="1"/>
</dbReference>
<evidence type="ECO:0000259" key="4">
    <source>
        <dbReference type="PROSITE" id="PS50003"/>
    </source>
</evidence>
<feature type="compositionally biased region" description="Low complexity" evidence="2">
    <location>
        <begin position="451"/>
        <end position="477"/>
    </location>
</feature>
<protein>
    <recommendedName>
        <fullName evidence="8">Rho-GAP domain-containing protein</fullName>
    </recommendedName>
</protein>